<keyword evidence="1" id="KW-0812">Transmembrane</keyword>
<feature type="non-terminal residue" evidence="2">
    <location>
        <position position="1"/>
    </location>
</feature>
<reference evidence="2" key="2">
    <citation type="submission" date="2023-05" db="EMBL/GenBank/DDBJ databases">
        <authorList>
            <consortium name="Lawrence Berkeley National Laboratory"/>
            <person name="Steindorff A."/>
            <person name="Hensen N."/>
            <person name="Bonometti L."/>
            <person name="Westerberg I."/>
            <person name="Brannstrom I.O."/>
            <person name="Guillou S."/>
            <person name="Cros-Aarteil S."/>
            <person name="Calhoun S."/>
            <person name="Haridas S."/>
            <person name="Kuo A."/>
            <person name="Mondo S."/>
            <person name="Pangilinan J."/>
            <person name="Riley R."/>
            <person name="Labutti K."/>
            <person name="Andreopoulos B."/>
            <person name="Lipzen A."/>
            <person name="Chen C."/>
            <person name="Yanf M."/>
            <person name="Daum C."/>
            <person name="Ng V."/>
            <person name="Clum A."/>
            <person name="Ohm R."/>
            <person name="Martin F."/>
            <person name="Silar P."/>
            <person name="Natvig D."/>
            <person name="Lalanne C."/>
            <person name="Gautier V."/>
            <person name="Ament-Velasquez S.L."/>
            <person name="Kruys A."/>
            <person name="Hutchinson M.I."/>
            <person name="Powell A.J."/>
            <person name="Barry K."/>
            <person name="Miller A.N."/>
            <person name="Grigoriev I.V."/>
            <person name="Debuchy R."/>
            <person name="Gladieux P."/>
            <person name="Thoren M.H."/>
            <person name="Johannesson H."/>
        </authorList>
    </citation>
    <scope>NUCLEOTIDE SEQUENCE</scope>
    <source>
        <strain evidence="2">PSN293</strain>
    </source>
</reference>
<organism evidence="2 3">
    <name type="scientific">Rhypophila decipiens</name>
    <dbReference type="NCBI Taxonomy" id="261697"/>
    <lineage>
        <taxon>Eukaryota</taxon>
        <taxon>Fungi</taxon>
        <taxon>Dikarya</taxon>
        <taxon>Ascomycota</taxon>
        <taxon>Pezizomycotina</taxon>
        <taxon>Sordariomycetes</taxon>
        <taxon>Sordariomycetidae</taxon>
        <taxon>Sordariales</taxon>
        <taxon>Naviculisporaceae</taxon>
        <taxon>Rhypophila</taxon>
    </lineage>
</organism>
<reference evidence="2" key="1">
    <citation type="journal article" date="2023" name="Mol. Phylogenet. Evol.">
        <title>Genome-scale phylogeny and comparative genomics of the fungal order Sordariales.</title>
        <authorList>
            <person name="Hensen N."/>
            <person name="Bonometti L."/>
            <person name="Westerberg I."/>
            <person name="Brannstrom I.O."/>
            <person name="Guillou S."/>
            <person name="Cros-Aarteil S."/>
            <person name="Calhoun S."/>
            <person name="Haridas S."/>
            <person name="Kuo A."/>
            <person name="Mondo S."/>
            <person name="Pangilinan J."/>
            <person name="Riley R."/>
            <person name="LaButti K."/>
            <person name="Andreopoulos B."/>
            <person name="Lipzen A."/>
            <person name="Chen C."/>
            <person name="Yan M."/>
            <person name="Daum C."/>
            <person name="Ng V."/>
            <person name="Clum A."/>
            <person name="Steindorff A."/>
            <person name="Ohm R.A."/>
            <person name="Martin F."/>
            <person name="Silar P."/>
            <person name="Natvig D.O."/>
            <person name="Lalanne C."/>
            <person name="Gautier V."/>
            <person name="Ament-Velasquez S.L."/>
            <person name="Kruys A."/>
            <person name="Hutchinson M.I."/>
            <person name="Powell A.J."/>
            <person name="Barry K."/>
            <person name="Miller A.N."/>
            <person name="Grigoriev I.V."/>
            <person name="Debuchy R."/>
            <person name="Gladieux P."/>
            <person name="Hiltunen Thoren M."/>
            <person name="Johannesson H."/>
        </authorList>
    </citation>
    <scope>NUCLEOTIDE SEQUENCE</scope>
    <source>
        <strain evidence="2">PSN293</strain>
    </source>
</reference>
<comment type="caution">
    <text evidence="2">The sequence shown here is derived from an EMBL/GenBank/DDBJ whole genome shotgun (WGS) entry which is preliminary data.</text>
</comment>
<accession>A0AAN7AYP3</accession>
<keyword evidence="3" id="KW-1185">Reference proteome</keyword>
<sequence>PKCGIYQYRRDYYCKLKTPISCAWGCNWAGWWETEDWFAQVCPDAPATKQVDWSGLPSCARQCLDDNMFSYGCVTQTSNCVCTKGDLFDCHEKCGDEAEWEQISRWLQDTCAISENAATEALKTGTFSLYGEQPDNTEEEKKPNPPPLPGRRPFRWDEIFILCAASLVGFTVLVLWILGLC</sequence>
<keyword evidence="1" id="KW-0472">Membrane</keyword>
<evidence type="ECO:0000313" key="2">
    <source>
        <dbReference type="EMBL" id="KAK4206316.1"/>
    </source>
</evidence>
<dbReference type="AlphaFoldDB" id="A0AAN7AYP3"/>
<name>A0AAN7AYP3_9PEZI</name>
<proteinExistence type="predicted"/>
<evidence type="ECO:0000256" key="1">
    <source>
        <dbReference type="SAM" id="Phobius"/>
    </source>
</evidence>
<dbReference type="Proteomes" id="UP001301769">
    <property type="component" value="Unassembled WGS sequence"/>
</dbReference>
<gene>
    <name evidence="2" type="ORF">QBC37DRAFT_301034</name>
</gene>
<evidence type="ECO:0000313" key="3">
    <source>
        <dbReference type="Proteomes" id="UP001301769"/>
    </source>
</evidence>
<protein>
    <submittedName>
        <fullName evidence="2">Uncharacterized protein</fullName>
    </submittedName>
</protein>
<feature type="transmembrane region" description="Helical" evidence="1">
    <location>
        <begin position="159"/>
        <end position="178"/>
    </location>
</feature>
<dbReference type="EMBL" id="MU858442">
    <property type="protein sequence ID" value="KAK4206316.1"/>
    <property type="molecule type" value="Genomic_DNA"/>
</dbReference>
<keyword evidence="1" id="KW-1133">Transmembrane helix</keyword>